<evidence type="ECO:0000256" key="4">
    <source>
        <dbReference type="SAM" id="MobiDB-lite"/>
    </source>
</evidence>
<protein>
    <recommendedName>
        <fullName evidence="5">JmjC domain-containing protein</fullName>
    </recommendedName>
</protein>
<dbReference type="EMBL" id="BOMW01000024">
    <property type="protein sequence ID" value="GIF05086.1"/>
    <property type="molecule type" value="Genomic_DNA"/>
</dbReference>
<keyword evidence="3" id="KW-0408">Iron</keyword>
<feature type="domain" description="JmjC" evidence="5">
    <location>
        <begin position="94"/>
        <end position="255"/>
    </location>
</feature>
<dbReference type="PANTHER" id="PTHR13096">
    <property type="entry name" value="MINA53 MYC INDUCED NUCLEAR ANTIGEN"/>
    <property type="match status" value="1"/>
</dbReference>
<evidence type="ECO:0000256" key="2">
    <source>
        <dbReference type="ARBA" id="ARBA00022723"/>
    </source>
</evidence>
<evidence type="ECO:0000256" key="1">
    <source>
        <dbReference type="ARBA" id="ARBA00001954"/>
    </source>
</evidence>
<dbReference type="GO" id="GO:0046872">
    <property type="term" value="F:metal ion binding"/>
    <property type="evidence" value="ECO:0007669"/>
    <property type="project" value="UniProtKB-KW"/>
</dbReference>
<sequence length="412" mass="45328">MADAVSRGMTSPETGQASSALSGLIHPTDVDTFVRDHWEKRPLVVSRGDPEYFADLLTLDDVDYVLSMSSLTSDELRVVLDGNETPVSSLFSGGPNGPMNALEALYAYYRKGSTIILNSLDRRWEPLKRLCGTLCTETSSRFQANVYITPAGAQGFKAHYDMHDVFVLQVHGTKRWRLYASPLQLPLRGQSYDKSGPSPGDPEQEFDLHAGDVLYLPRGIIHSAKSNEGTSVHVTIGAHPLLWSDLIQAEIKKVFAADVRFRKGLPIGFASDGAARHKMQKAIEELLGSLWQQLSPPDMVEQSLKRAASLGPPALRHHLSDLEDVAEVGVDTLVRRRPDLRWKTTVTRDAVSLDFHNKTVQFPARVADEVRFVAEHNGNGGFAAAEIPGDLDSPGRQVLIRALVREGFLTLG</sequence>
<dbReference type="GO" id="GO:0032453">
    <property type="term" value="F:histone H3K4 demethylase activity"/>
    <property type="evidence" value="ECO:0007669"/>
    <property type="project" value="TreeGrafter"/>
</dbReference>
<comment type="cofactor">
    <cofactor evidence="1">
        <name>Fe(2+)</name>
        <dbReference type="ChEBI" id="CHEBI:29033"/>
    </cofactor>
</comment>
<dbReference type="RefSeq" id="WP_203679539.1">
    <property type="nucleotide sequence ID" value="NZ_BOMW01000024.1"/>
</dbReference>
<evidence type="ECO:0000259" key="5">
    <source>
        <dbReference type="PROSITE" id="PS51184"/>
    </source>
</evidence>
<dbReference type="Pfam" id="PF08007">
    <property type="entry name" value="JmjC_2"/>
    <property type="match status" value="1"/>
</dbReference>
<dbReference type="PANTHER" id="PTHR13096:SF9">
    <property type="entry name" value="BIFUNCTIONAL LYSINE-SPECIFIC DEMETHYLASE AND HISTIDYL-HYDROXYLASE"/>
    <property type="match status" value="1"/>
</dbReference>
<organism evidence="6 7">
    <name type="scientific">Actinoplanes siamensis</name>
    <dbReference type="NCBI Taxonomy" id="1223317"/>
    <lineage>
        <taxon>Bacteria</taxon>
        <taxon>Bacillati</taxon>
        <taxon>Actinomycetota</taxon>
        <taxon>Actinomycetes</taxon>
        <taxon>Micromonosporales</taxon>
        <taxon>Micromonosporaceae</taxon>
        <taxon>Actinoplanes</taxon>
    </lineage>
</organism>
<evidence type="ECO:0000313" key="7">
    <source>
        <dbReference type="Proteomes" id="UP000629619"/>
    </source>
</evidence>
<proteinExistence type="predicted"/>
<dbReference type="AlphaFoldDB" id="A0A919N685"/>
<feature type="region of interest" description="Disordered" evidence="4">
    <location>
        <begin position="1"/>
        <end position="21"/>
    </location>
</feature>
<dbReference type="SUPFAM" id="SSF51197">
    <property type="entry name" value="Clavaminate synthase-like"/>
    <property type="match status" value="1"/>
</dbReference>
<keyword evidence="2" id="KW-0479">Metal-binding</keyword>
<reference evidence="6" key="1">
    <citation type="submission" date="2021-01" db="EMBL/GenBank/DDBJ databases">
        <title>Whole genome shotgun sequence of Actinoplanes siamensis NBRC 109076.</title>
        <authorList>
            <person name="Komaki H."/>
            <person name="Tamura T."/>
        </authorList>
    </citation>
    <scope>NUCLEOTIDE SEQUENCE</scope>
    <source>
        <strain evidence="6">NBRC 109076</strain>
    </source>
</reference>
<dbReference type="Gene3D" id="2.60.120.650">
    <property type="entry name" value="Cupin"/>
    <property type="match status" value="1"/>
</dbReference>
<evidence type="ECO:0000256" key="3">
    <source>
        <dbReference type="ARBA" id="ARBA00023004"/>
    </source>
</evidence>
<evidence type="ECO:0000313" key="6">
    <source>
        <dbReference type="EMBL" id="GIF05086.1"/>
    </source>
</evidence>
<dbReference type="Proteomes" id="UP000629619">
    <property type="component" value="Unassembled WGS sequence"/>
</dbReference>
<name>A0A919N685_9ACTN</name>
<dbReference type="InterPro" id="IPR039994">
    <property type="entry name" value="NO66-like"/>
</dbReference>
<comment type="caution">
    <text evidence="6">The sequence shown here is derived from an EMBL/GenBank/DDBJ whole genome shotgun (WGS) entry which is preliminary data.</text>
</comment>
<accession>A0A919N685</accession>
<dbReference type="GO" id="GO:0051864">
    <property type="term" value="F:histone H3K36 demethylase activity"/>
    <property type="evidence" value="ECO:0007669"/>
    <property type="project" value="TreeGrafter"/>
</dbReference>
<gene>
    <name evidence="6" type="ORF">Asi03nite_26240</name>
</gene>
<dbReference type="InterPro" id="IPR003347">
    <property type="entry name" value="JmjC_dom"/>
</dbReference>
<dbReference type="PROSITE" id="PS51184">
    <property type="entry name" value="JMJC"/>
    <property type="match status" value="1"/>
</dbReference>
<feature type="compositionally biased region" description="Polar residues" evidence="4">
    <location>
        <begin position="8"/>
        <end position="21"/>
    </location>
</feature>
<keyword evidence="7" id="KW-1185">Reference proteome</keyword>